<dbReference type="Pfam" id="PF13290">
    <property type="entry name" value="CHB_HEX_C_1"/>
    <property type="match status" value="2"/>
</dbReference>
<dbReference type="KEGG" id="osu:NT6N_35890"/>
<accession>A0AAT9FRM7</accession>
<evidence type="ECO:0000259" key="2">
    <source>
        <dbReference type="PROSITE" id="PS51841"/>
    </source>
</evidence>
<evidence type="ECO:0000313" key="3">
    <source>
        <dbReference type="EMBL" id="BDS08549.1"/>
    </source>
</evidence>
<organism evidence="3">
    <name type="scientific">Oceaniferula spumae</name>
    <dbReference type="NCBI Taxonomy" id="2979115"/>
    <lineage>
        <taxon>Bacteria</taxon>
        <taxon>Pseudomonadati</taxon>
        <taxon>Verrucomicrobiota</taxon>
        <taxon>Verrucomicrobiia</taxon>
        <taxon>Verrucomicrobiales</taxon>
        <taxon>Verrucomicrobiaceae</taxon>
        <taxon>Oceaniferula</taxon>
    </lineage>
</organism>
<reference evidence="3" key="1">
    <citation type="submission" date="2024-07" db="EMBL/GenBank/DDBJ databases">
        <title>Complete genome sequence of Verrucomicrobiaceae bacterium NT6N.</title>
        <authorList>
            <person name="Huang C."/>
            <person name="Takami H."/>
            <person name="Hamasaki K."/>
        </authorList>
    </citation>
    <scope>NUCLEOTIDE SEQUENCE</scope>
    <source>
        <strain evidence="3">NT6N</strain>
    </source>
</reference>
<sequence>MKMISFRPSALIVSALLTTVVCMEVRADAVITEFVASNDGSYLDEDGDPSDWIEIRNTGTAAMSLENWKITDNAADLSKWTFPNVTLQPGEIIVVFASGKDRSAPGSELHTNFSLAQSGEYLALLTPGGVVSTAFSPSYPPQETGSSYGTSTPSNTVVLVTENDACKARVPDAAYHASIGNTWRSNTPAFDETSWQSGVQGVGYERNNGFQDDINLDVESAMYNNNTSVYMRIPVHVPVNPSDILSLTLRMKYDDGFAAFVNGAIPASGKSYAPGTLTWNSTTEGGTNPEASATEFEDFDLSDVIPSLVSGSNNILAIQGLNATSTSSDALYRCELVATVADVGAATTGYFSPPTPGTINGSTTFSGFLTDTTFAHGRGIYYSSFSETISCPDLGATIIYTTDGSVPSQTNGAQILPPDEFTPPSGTVSITGTTVLRAIAVKADHRPTNVDTVTYLFPDQVPTQSGAGLPLYTSGSSIWDYEMDPAVVNDSRYADLATDLLSLPTLSIVMPVEDVWGSNGVYRNPTSEGSAWERACSVEVINPDGSPNYQMDGGLRIQGSGSRRRAIGKKSMRLAFRKQYGSSRFKYPLWGPTGPGEVSNIVLRGSYFDSWTFQSDGGGDGITRSNALQFRTHYATVAHARTGNLTVSSNWVHLYINGKYWGPYNTHERPDGEFAELHNGGDEDDYSVIKNPGELIQGSKAAWDALMSLCNGYGSGFDAVKHQAILDQIDQDQFIDYIFANFWGGNADWPHNNWYVHRNDTTGGPFLFYMWDPEHYLYASNNRTGVNDANSPGIIYDRLRRGTEFQVSFGDRVHKHMFNEGIYSVTSMQTLMQDIADELEPAMNCESARWGDEHTSSPYNTIDHWLPEVSYRKNTWIPARSDTFLNELRSKNLYPDTDAPVFSQHGGTIVSGYQLAMTNPNGSGTIYYTLDGSDPRLTGGNVAGTAQTYSGSAVTLTSSGTVKARVRNNNGEWSALNEAGFTTGSIPTLANLVISEFNYNPADVTSAEQSAGFNDKDDFEFIELMNTGMTAIDLSSLAFDNSVEGIEFDFSSLPDPLLAPGQRIVLAKNSQAYAARYGSSSGVAGNYSGRLSNSGETLTLTQGGNVLLSFSYDDDSPWPDSADGQGASLVLINPMSNPAHGMATNWRASGQINGTPGTEEILPTPPANPLGDADSNGRADLIDYVLIGRPVSGMNDFLTISFTIDPKAEAATTTVQYSDDLIGWTSAANKIAFVSETYNANGTVTYVWQSLTPPSSGKQFLRVRVDEK</sequence>
<dbReference type="AlphaFoldDB" id="A0AAT9FRM7"/>
<dbReference type="PROSITE" id="PS51841">
    <property type="entry name" value="LTD"/>
    <property type="match status" value="1"/>
</dbReference>
<dbReference type="SUPFAM" id="SSF74853">
    <property type="entry name" value="Lamin A/C globular tail domain"/>
    <property type="match status" value="1"/>
</dbReference>
<gene>
    <name evidence="3" type="ORF">NT6N_35890</name>
</gene>
<dbReference type="Pfam" id="PF00932">
    <property type="entry name" value="LTD"/>
    <property type="match status" value="2"/>
</dbReference>
<keyword evidence="1" id="KW-0732">Signal</keyword>
<dbReference type="Gene3D" id="2.60.120.260">
    <property type="entry name" value="Galactose-binding domain-like"/>
    <property type="match status" value="1"/>
</dbReference>
<dbReference type="InterPro" id="IPR001322">
    <property type="entry name" value="Lamin_tail_dom"/>
</dbReference>
<dbReference type="InterPro" id="IPR014867">
    <property type="entry name" value="Spore_coat_CotH_CotH2/3/7"/>
</dbReference>
<dbReference type="InterPro" id="IPR059177">
    <property type="entry name" value="GH29D-like_dom"/>
</dbReference>
<name>A0AAT9FRM7_9BACT</name>
<feature type="signal peptide" evidence="1">
    <location>
        <begin position="1"/>
        <end position="23"/>
    </location>
</feature>
<evidence type="ECO:0000256" key="1">
    <source>
        <dbReference type="SAM" id="SignalP"/>
    </source>
</evidence>
<feature type="chain" id="PRO_5043882636" description="LTD domain-containing protein" evidence="1">
    <location>
        <begin position="24"/>
        <end position="1268"/>
    </location>
</feature>
<dbReference type="Gene3D" id="2.60.40.1260">
    <property type="entry name" value="Lamin Tail domain"/>
    <property type="match status" value="1"/>
</dbReference>
<dbReference type="Pfam" id="PF08757">
    <property type="entry name" value="CotH"/>
    <property type="match status" value="1"/>
</dbReference>
<proteinExistence type="predicted"/>
<dbReference type="InterPro" id="IPR036415">
    <property type="entry name" value="Lamin_tail_dom_sf"/>
</dbReference>
<dbReference type="EMBL" id="AP026866">
    <property type="protein sequence ID" value="BDS08549.1"/>
    <property type="molecule type" value="Genomic_DNA"/>
</dbReference>
<protein>
    <recommendedName>
        <fullName evidence="2">LTD domain-containing protein</fullName>
    </recommendedName>
</protein>
<feature type="domain" description="LTD" evidence="2">
    <location>
        <begin position="8"/>
        <end position="152"/>
    </location>
</feature>